<dbReference type="PANTHER" id="PTHR33434:SF3">
    <property type="entry name" value="DEGV DOMAIN-CONTAINING PROTEIN YITS"/>
    <property type="match status" value="1"/>
</dbReference>
<dbReference type="PANTHER" id="PTHR33434">
    <property type="entry name" value="DEGV DOMAIN-CONTAINING PROTEIN DR_1986-RELATED"/>
    <property type="match status" value="1"/>
</dbReference>
<dbReference type="EMBL" id="VSSQ01005438">
    <property type="protein sequence ID" value="MPM29155.1"/>
    <property type="molecule type" value="Genomic_DNA"/>
</dbReference>
<dbReference type="AlphaFoldDB" id="A0A644YKP8"/>
<dbReference type="InterPro" id="IPR043168">
    <property type="entry name" value="DegV_C"/>
</dbReference>
<reference evidence="2" key="1">
    <citation type="submission" date="2019-08" db="EMBL/GenBank/DDBJ databases">
        <authorList>
            <person name="Kucharzyk K."/>
            <person name="Murdoch R.W."/>
            <person name="Higgins S."/>
            <person name="Loffler F."/>
        </authorList>
    </citation>
    <scope>NUCLEOTIDE SEQUENCE</scope>
</reference>
<keyword evidence="1" id="KW-0446">Lipid-binding</keyword>
<dbReference type="Gene3D" id="3.30.1180.10">
    <property type="match status" value="1"/>
</dbReference>
<dbReference type="InterPro" id="IPR050270">
    <property type="entry name" value="DegV_domain_contain"/>
</dbReference>
<gene>
    <name evidence="2" type="ORF">SDC9_75695</name>
</gene>
<evidence type="ECO:0000256" key="1">
    <source>
        <dbReference type="ARBA" id="ARBA00023121"/>
    </source>
</evidence>
<accession>A0A644YKP8</accession>
<dbReference type="SUPFAM" id="SSF82549">
    <property type="entry name" value="DAK1/DegV-like"/>
    <property type="match status" value="1"/>
</dbReference>
<protein>
    <submittedName>
        <fullName evidence="2">DegV domain-containing protein</fullName>
    </submittedName>
</protein>
<sequence length="335" mass="36946">MPYAIFTDSSANLTKETLTALDIQVVSLTYTVDGEEHLCYDPQTEFDGEAFYAALRNPAYHVRTSMINADTFRRAFEEPLQRGEDVLYLAMSSGISGTCRAAEIAAEELREAFPARRVEVVDTLAASLGEGLMVCRASLMRHDGKSMDEVIAWVKEARTAVCQHFLVDDLMYLNRGGRVSGASALVGTMLQIKPIMKSNEGKIVLNVKVPGRKKALKTLAEIFERTVVDPQSQTIGIAHGACESDALALRDMIAEKHQTEDFMIVCYEPGTGAHVGPGTVALFYYGRDEKPESFPAALLKKLDLDSGRLRAFVSDKIKLITGDKPDHDKNEPHRD</sequence>
<evidence type="ECO:0000313" key="2">
    <source>
        <dbReference type="EMBL" id="MPM29155.1"/>
    </source>
</evidence>
<dbReference type="NCBIfam" id="TIGR00762">
    <property type="entry name" value="DegV"/>
    <property type="match status" value="1"/>
</dbReference>
<dbReference type="GO" id="GO:0008289">
    <property type="term" value="F:lipid binding"/>
    <property type="evidence" value="ECO:0007669"/>
    <property type="project" value="UniProtKB-KW"/>
</dbReference>
<name>A0A644YKP8_9ZZZZ</name>
<organism evidence="2">
    <name type="scientific">bioreactor metagenome</name>
    <dbReference type="NCBI Taxonomy" id="1076179"/>
    <lineage>
        <taxon>unclassified sequences</taxon>
        <taxon>metagenomes</taxon>
        <taxon>ecological metagenomes</taxon>
    </lineage>
</organism>
<dbReference type="InterPro" id="IPR003797">
    <property type="entry name" value="DegV"/>
</dbReference>
<dbReference type="Gene3D" id="3.40.50.10170">
    <property type="match status" value="1"/>
</dbReference>
<comment type="caution">
    <text evidence="2">The sequence shown here is derived from an EMBL/GenBank/DDBJ whole genome shotgun (WGS) entry which is preliminary data.</text>
</comment>
<dbReference type="PROSITE" id="PS51482">
    <property type="entry name" value="DEGV"/>
    <property type="match status" value="1"/>
</dbReference>
<proteinExistence type="predicted"/>
<dbReference type="Pfam" id="PF02645">
    <property type="entry name" value="DegV"/>
    <property type="match status" value="1"/>
</dbReference>